<keyword evidence="2" id="KW-1185">Reference proteome</keyword>
<organism evidence="1 2">
    <name type="scientific">Hungatella hathewayi WAL-18680</name>
    <dbReference type="NCBI Taxonomy" id="742737"/>
    <lineage>
        <taxon>Bacteria</taxon>
        <taxon>Bacillati</taxon>
        <taxon>Bacillota</taxon>
        <taxon>Clostridia</taxon>
        <taxon>Lachnospirales</taxon>
        <taxon>Lachnospiraceae</taxon>
        <taxon>Hungatella</taxon>
    </lineage>
</organism>
<accession>G5IB54</accession>
<name>G5IB54_9FIRM</name>
<evidence type="ECO:0000313" key="1">
    <source>
        <dbReference type="EMBL" id="EHI61369.1"/>
    </source>
</evidence>
<protein>
    <submittedName>
        <fullName evidence="1">Uncharacterized protein</fullName>
    </submittedName>
</protein>
<dbReference type="PANTHER" id="PTHR12526">
    <property type="entry name" value="GLYCOSYLTRANSFERASE"/>
    <property type="match status" value="1"/>
</dbReference>
<dbReference type="RefSeq" id="WP_006778717.1">
    <property type="nucleotide sequence ID" value="NZ_CP040506.1"/>
</dbReference>
<sequence>MIIKDSGSKIPKKKVLLVNYTGKNGGGALDSYELSKALLESGESVVAVISSECTNLSYWKLLPFEKLILIKTYSSKKEFFFRTICFFACGRWKLFFALKNYELEFIVCPMVALWTHMINQVFHNVPVCVINHDPKPHSGDKNITFLNLFGMQKIYYSAKAIFVHSQAFIHYVEKKYHKRENVFYIPLGRHSFYKYIKNKKVSIHYDAEKINFLFFGRIEDYKGLDILAEAYKQVTSLCDNVSLTIAGSGNFKKYKTAYSNLPNITIFNRWIEDCEVESFFNGPNIVLIVPYIDATQSGALLIALDYSIPVIASNTGGLREQITEGKTGILVTPGKAEELSQAMIKFAKNNELFDILTIGANEKLQELEWDTIAKELCRKTRTVIY</sequence>
<gene>
    <name evidence="1" type="ORF">HMPREF9473_00731</name>
</gene>
<dbReference type="Pfam" id="PF13692">
    <property type="entry name" value="Glyco_trans_1_4"/>
    <property type="match status" value="1"/>
</dbReference>
<dbReference type="PATRIC" id="fig|742737.3.peg.729"/>
<proteinExistence type="predicted"/>
<dbReference type="SUPFAM" id="SSF53756">
    <property type="entry name" value="UDP-Glycosyltransferase/glycogen phosphorylase"/>
    <property type="match status" value="1"/>
</dbReference>
<evidence type="ECO:0000313" key="2">
    <source>
        <dbReference type="Proteomes" id="UP000005384"/>
    </source>
</evidence>
<dbReference type="Proteomes" id="UP000005384">
    <property type="component" value="Unassembled WGS sequence"/>
</dbReference>
<dbReference type="HOGENOM" id="CLU_009583_6_1_9"/>
<comment type="caution">
    <text evidence="1">The sequence shown here is derived from an EMBL/GenBank/DDBJ whole genome shotgun (WGS) entry which is preliminary data.</text>
</comment>
<reference evidence="1 2" key="1">
    <citation type="submission" date="2011-08" db="EMBL/GenBank/DDBJ databases">
        <title>The Genome Sequence of Clostridium hathewayi WAL-18680.</title>
        <authorList>
            <consortium name="The Broad Institute Genome Sequencing Platform"/>
            <person name="Earl A."/>
            <person name="Ward D."/>
            <person name="Feldgarden M."/>
            <person name="Gevers D."/>
            <person name="Finegold S.M."/>
            <person name="Summanen P.H."/>
            <person name="Molitoris D.R."/>
            <person name="Song M."/>
            <person name="Daigneault M."/>
            <person name="Allen-Vercoe E."/>
            <person name="Young S.K."/>
            <person name="Zeng Q."/>
            <person name="Gargeya S."/>
            <person name="Fitzgerald M."/>
            <person name="Haas B."/>
            <person name="Abouelleil A."/>
            <person name="Alvarado L."/>
            <person name="Arachchi H.M."/>
            <person name="Berlin A."/>
            <person name="Brown A."/>
            <person name="Chapman S.B."/>
            <person name="Chen Z."/>
            <person name="Dunbar C."/>
            <person name="Freedman E."/>
            <person name="Gearin G."/>
            <person name="Gellesch M."/>
            <person name="Goldberg J."/>
            <person name="Griggs A."/>
            <person name="Gujja S."/>
            <person name="Heiman D."/>
            <person name="Howarth C."/>
            <person name="Larson L."/>
            <person name="Lui A."/>
            <person name="MacDonald P.J.P."/>
            <person name="Montmayeur A."/>
            <person name="Murphy C."/>
            <person name="Neiman D."/>
            <person name="Pearson M."/>
            <person name="Priest M."/>
            <person name="Roberts A."/>
            <person name="Saif S."/>
            <person name="Shea T."/>
            <person name="Shenoy N."/>
            <person name="Sisk P."/>
            <person name="Stolte C."/>
            <person name="Sykes S."/>
            <person name="Wortman J."/>
            <person name="Nusbaum C."/>
            <person name="Birren B."/>
        </authorList>
    </citation>
    <scope>NUCLEOTIDE SEQUENCE [LARGE SCALE GENOMIC DNA]</scope>
    <source>
        <strain evidence="1 2">WAL-18680</strain>
    </source>
</reference>
<dbReference type="OrthoDB" id="9790710at2"/>
<dbReference type="Gene3D" id="3.40.50.2000">
    <property type="entry name" value="Glycogen Phosphorylase B"/>
    <property type="match status" value="2"/>
</dbReference>
<dbReference type="AlphaFoldDB" id="G5IB54"/>
<dbReference type="EMBL" id="ADLN01000005">
    <property type="protein sequence ID" value="EHI61369.1"/>
    <property type="molecule type" value="Genomic_DNA"/>
</dbReference>
<dbReference type="CDD" id="cd03801">
    <property type="entry name" value="GT4_PimA-like"/>
    <property type="match status" value="1"/>
</dbReference>